<proteinExistence type="predicted"/>
<evidence type="ECO:0000259" key="4">
    <source>
        <dbReference type="SMART" id="SM00797"/>
    </source>
</evidence>
<keyword evidence="1" id="KW-0547">Nucleotide-binding</keyword>
<evidence type="ECO:0000313" key="9">
    <source>
        <dbReference type="EMBL" id="SJR83439.1"/>
    </source>
</evidence>
<dbReference type="PANTHER" id="PTHR43309">
    <property type="entry name" value="5-OXOPROLINASE SUBUNIT C"/>
    <property type="match status" value="1"/>
</dbReference>
<gene>
    <name evidence="7" type="ORF">BN1095_340118</name>
    <name evidence="6" type="ORF">BN1096_560307</name>
    <name evidence="5" type="ORF">BN1097_540310</name>
    <name evidence="8" type="ORF">KRM00_000639</name>
    <name evidence="10" type="ORF">SAMEA1402399_02212</name>
    <name evidence="9" type="ORF">SAMEA3375112_00291</name>
</gene>
<evidence type="ECO:0000313" key="6">
    <source>
        <dbReference type="EMBL" id="CDS86742.1"/>
    </source>
</evidence>
<dbReference type="PROSITE" id="PS51257">
    <property type="entry name" value="PROKAR_LIPOPROTEIN"/>
    <property type="match status" value="1"/>
</dbReference>
<keyword evidence="2 5" id="KW-0378">Hydrolase</keyword>
<dbReference type="InterPro" id="IPR029000">
    <property type="entry name" value="Cyclophilin-like_dom_sf"/>
</dbReference>
<evidence type="ECO:0000313" key="8">
    <source>
        <dbReference type="EMBL" id="HBH1541182.1"/>
    </source>
</evidence>
<dbReference type="Proteomes" id="UP000189137">
    <property type="component" value="Unassembled WGS sequence"/>
</dbReference>
<dbReference type="InterPro" id="IPR052708">
    <property type="entry name" value="PxpC"/>
</dbReference>
<dbReference type="PANTHER" id="PTHR43309:SF5">
    <property type="entry name" value="5-OXOPROLINASE SUBUNIT C"/>
    <property type="match status" value="1"/>
</dbReference>
<dbReference type="SUPFAM" id="SSF50891">
    <property type="entry name" value="Cyclophilin-like"/>
    <property type="match status" value="1"/>
</dbReference>
<accession>A0A031WF93</accession>
<keyword evidence="3" id="KW-0067">ATP-binding</keyword>
<evidence type="ECO:0000313" key="5">
    <source>
        <dbReference type="EMBL" id="CDS86264.1"/>
    </source>
</evidence>
<dbReference type="EMBL" id="DAEPXK010000005">
    <property type="protein sequence ID" value="HBH1541182.1"/>
    <property type="molecule type" value="Genomic_DNA"/>
</dbReference>
<dbReference type="EMBL" id="LK932509">
    <property type="protein sequence ID" value="CDS86742.1"/>
    <property type="molecule type" value="Genomic_DNA"/>
</dbReference>
<dbReference type="GO" id="GO:0016787">
    <property type="term" value="F:hydrolase activity"/>
    <property type="evidence" value="ECO:0007669"/>
    <property type="project" value="UniProtKB-KW"/>
</dbReference>
<dbReference type="Proteomes" id="UP000878956">
    <property type="component" value="Unassembled WGS sequence"/>
</dbReference>
<dbReference type="RefSeq" id="WP_009896290.1">
    <property type="nucleotide sequence ID" value="NZ_AP031492.1"/>
</dbReference>
<evidence type="ECO:0000313" key="10">
    <source>
        <dbReference type="EMBL" id="VFD32770.1"/>
    </source>
</evidence>
<reference evidence="5" key="1">
    <citation type="submission" date="2014-07" db="EMBL/GenBank/DDBJ databases">
        <authorList>
            <person name="Monot Marc"/>
        </authorList>
    </citation>
    <scope>NUCLEOTIDE SEQUENCE</scope>
    <source>
        <strain evidence="7">7032989</strain>
        <strain evidence="5">7032994</strain>
    </source>
</reference>
<dbReference type="Pfam" id="PF02626">
    <property type="entry name" value="CT_A_B"/>
    <property type="match status" value="1"/>
</dbReference>
<dbReference type="KEGG" id="pdf:CD630DERM_13870"/>
<dbReference type="Proteomes" id="UP000411588">
    <property type="component" value="Unassembled WGS sequence"/>
</dbReference>
<reference evidence="8" key="2">
    <citation type="journal article" date="2018" name="Genome Biol.">
        <title>SKESA: strategic k-mer extension for scrupulous assemblies.</title>
        <authorList>
            <person name="Souvorov A."/>
            <person name="Agarwala R."/>
            <person name="Lipman D.J."/>
        </authorList>
    </citation>
    <scope>NUCLEOTIDE SEQUENCE</scope>
    <source>
        <strain evidence="8">HN1000</strain>
    </source>
</reference>
<dbReference type="EMBL" id="LK932392">
    <property type="protein sequence ID" value="CDS86264.1"/>
    <property type="molecule type" value="Genomic_DNA"/>
</dbReference>
<reference evidence="8" key="4">
    <citation type="submission" date="2021-06" db="EMBL/GenBank/DDBJ databases">
        <authorList>
            <consortium name="NCBI Pathogen Detection Project"/>
        </authorList>
    </citation>
    <scope>NUCLEOTIDE SEQUENCE</scope>
    <source>
        <strain evidence="8">HN1000</strain>
    </source>
</reference>
<feature type="domain" description="Carboxyltransferase" evidence="4">
    <location>
        <begin position="24"/>
        <end position="304"/>
    </location>
</feature>
<organism evidence="5">
    <name type="scientific">Clostridioides difficile</name>
    <name type="common">Peptoclostridium difficile</name>
    <dbReference type="NCBI Taxonomy" id="1496"/>
    <lineage>
        <taxon>Bacteria</taxon>
        <taxon>Bacillati</taxon>
        <taxon>Bacillota</taxon>
        <taxon>Clostridia</taxon>
        <taxon>Peptostreptococcales</taxon>
        <taxon>Peptostreptococcaceae</taxon>
        <taxon>Clostridioides</taxon>
    </lineage>
</organism>
<evidence type="ECO:0000256" key="2">
    <source>
        <dbReference type="ARBA" id="ARBA00022801"/>
    </source>
</evidence>
<reference evidence="10 12" key="3">
    <citation type="submission" date="2019-02" db="EMBL/GenBank/DDBJ databases">
        <authorList>
            <consortium name="Pathogen Informatics"/>
        </authorList>
    </citation>
    <scope>NUCLEOTIDE SEQUENCE [LARGE SCALE GENOMIC DNA]</scope>
    <source>
        <strain evidence="12">clo34</strain>
        <strain evidence="10">Clo34</strain>
        <strain evidence="9 11">VRECD0157</strain>
    </source>
</reference>
<evidence type="ECO:0000256" key="3">
    <source>
        <dbReference type="ARBA" id="ARBA00022840"/>
    </source>
</evidence>
<dbReference type="PATRIC" id="fig|1496.1373.peg.3729"/>
<sequence length="328" mass="36030">MGFKVELGGFQTLIQDRGRVGYGQYGVSGCGAMDEYAHRVGNILVGNSEDEASLEVLMLGPTITFDEYTQIAVTGGDLGAKINGKEIQNWRSYQINPGDVLSFRGVKSGARAYVSIAGGIDVPLAMGSKSTYTRAKIGGFEGRALKKGDYINTFIQEKDFTINKKLSSKYIPTYSSEIVLRIVKGPQFDAFSNGEVEKFLSNKYKVTNEIDRMGCRLDGESIKHLNGADIISDGISYGAIQVPGHGKPIIMLSDRQTSGGYTKIGNVISVDLYKLAQAKPNDVVKFELVDIYEAHRLLREQEDKIQDIYKSMKNIRVVKAKVLNDIAV</sequence>
<dbReference type="GO" id="GO:0005524">
    <property type="term" value="F:ATP binding"/>
    <property type="evidence" value="ECO:0007669"/>
    <property type="project" value="UniProtKB-KW"/>
</dbReference>
<protein>
    <submittedName>
        <fullName evidence="5 9">Allophanate hydrolase subunit 2</fullName>
    </submittedName>
    <submittedName>
        <fullName evidence="8">Biotin-dependent carboxyltransferase</fullName>
    </submittedName>
</protein>
<evidence type="ECO:0000313" key="7">
    <source>
        <dbReference type="EMBL" id="CDT20181.1"/>
    </source>
</evidence>
<dbReference type="EMBL" id="LK933005">
    <property type="protein sequence ID" value="CDT20181.1"/>
    <property type="molecule type" value="Genomic_DNA"/>
</dbReference>
<evidence type="ECO:0000313" key="11">
    <source>
        <dbReference type="Proteomes" id="UP000189137"/>
    </source>
</evidence>
<dbReference type="SMART" id="SM00797">
    <property type="entry name" value="AHS2"/>
    <property type="match status" value="1"/>
</dbReference>
<evidence type="ECO:0000313" key="12">
    <source>
        <dbReference type="Proteomes" id="UP000411588"/>
    </source>
</evidence>
<dbReference type="InterPro" id="IPR003778">
    <property type="entry name" value="CT_A_B"/>
</dbReference>
<dbReference type="NCBIfam" id="TIGR00724">
    <property type="entry name" value="urea_amlyse_rel"/>
    <property type="match status" value="1"/>
</dbReference>
<dbReference type="EMBL" id="FUPS01000001">
    <property type="protein sequence ID" value="SJR83439.1"/>
    <property type="molecule type" value="Genomic_DNA"/>
</dbReference>
<dbReference type="EMBL" id="CAADAN010000007">
    <property type="protein sequence ID" value="VFD32770.1"/>
    <property type="molecule type" value="Genomic_DNA"/>
</dbReference>
<dbReference type="AlphaFoldDB" id="A0A031WF93"/>
<evidence type="ECO:0000256" key="1">
    <source>
        <dbReference type="ARBA" id="ARBA00022741"/>
    </source>
</evidence>
<name>A0A031WF93_CLODI</name>
<dbReference type="Gene3D" id="2.40.100.10">
    <property type="entry name" value="Cyclophilin-like"/>
    <property type="match status" value="1"/>
</dbReference>